<dbReference type="EMBL" id="CP073041">
    <property type="protein sequence ID" value="UXE60722.1"/>
    <property type="molecule type" value="Genomic_DNA"/>
</dbReference>
<evidence type="ECO:0000256" key="1">
    <source>
        <dbReference type="SAM" id="MobiDB-lite"/>
    </source>
</evidence>
<reference evidence="2" key="1">
    <citation type="submission" date="2021-04" db="EMBL/GenBank/DDBJ databases">
        <title>Genome sequence of Woronichinia naegeliana from Washington state freshwater lake bloom.</title>
        <authorList>
            <person name="Dreher T.W."/>
        </authorList>
    </citation>
    <scope>NUCLEOTIDE SEQUENCE</scope>
    <source>
        <strain evidence="2">WA131</strain>
    </source>
</reference>
<sequence length="387" mass="44681">MKQKVLPEIEATLLTQAQNEFTEKVKEELNLWCNGTRKICIKTLHGQFEFYLQKYQKYQKNKKESNYFQLSEQLQERFVSQRLEKLCGYYANRLSYENVAGLVERVTGENLLSDQTIWKIVKGKAETYSQQIRQTVQESLESTTSEQIQIKQNVEIYNVEESEILLFDDGIQVKGQKPERNSRNQSTAHTPSPDTTKDKTPAVLTDVAMLQTPTGEFEYLVASLDTDVEEPISLATVVRARILDLYQKESKPLNIVAITDGAKVIRHRLLAIFGVLPVVILDWYHLCKKVRNLMSMIAFNKEEKSNHIKFLLSQLWHGQTDIALNYLKHQVVARNNKVLLELIGYLEKHHSEIINYEGWRKVGKSIGSGRMEKGVDLVVGHRQKKRV</sequence>
<proteinExistence type="predicted"/>
<dbReference type="KEGG" id="wna:KA717_35370"/>
<protein>
    <submittedName>
        <fullName evidence="2">Uncharacterized protein</fullName>
    </submittedName>
</protein>
<organism evidence="2">
    <name type="scientific">Woronichinia naegeliana WA131</name>
    <dbReference type="NCBI Taxonomy" id="2824559"/>
    <lineage>
        <taxon>Bacteria</taxon>
        <taxon>Bacillati</taxon>
        <taxon>Cyanobacteriota</taxon>
        <taxon>Cyanophyceae</taxon>
        <taxon>Synechococcales</taxon>
        <taxon>Coelosphaeriaceae</taxon>
        <taxon>Woronichinia</taxon>
    </lineage>
</organism>
<gene>
    <name evidence="2" type="ORF">KA717_35370</name>
</gene>
<dbReference type="Proteomes" id="UP001065613">
    <property type="component" value="Chromosome"/>
</dbReference>
<name>A0A977KVL5_9CYAN</name>
<evidence type="ECO:0000313" key="2">
    <source>
        <dbReference type="EMBL" id="UXE60722.1"/>
    </source>
</evidence>
<feature type="region of interest" description="Disordered" evidence="1">
    <location>
        <begin position="175"/>
        <end position="199"/>
    </location>
</feature>
<accession>A0A977KVL5</accession>
<dbReference type="AlphaFoldDB" id="A0A977KVL5"/>